<dbReference type="GO" id="GO:0071111">
    <property type="term" value="F:cyclic-guanylate-specific phosphodiesterase activity"/>
    <property type="evidence" value="ECO:0007669"/>
    <property type="project" value="UniProtKB-EC"/>
</dbReference>
<keyword evidence="6" id="KW-0378">Hydrolase</keyword>
<dbReference type="InterPro" id="IPR043128">
    <property type="entry name" value="Rev_trsase/Diguanyl_cyclase"/>
</dbReference>
<dbReference type="PROSITE" id="PS50113">
    <property type="entry name" value="PAC"/>
    <property type="match status" value="2"/>
</dbReference>
<accession>A0A378K3H5</accession>
<dbReference type="EMBL" id="UGOL01000001">
    <property type="protein sequence ID" value="STX78155.1"/>
    <property type="molecule type" value="Genomic_DNA"/>
</dbReference>
<dbReference type="CDD" id="cd00130">
    <property type="entry name" value="PAS"/>
    <property type="match status" value="3"/>
</dbReference>
<organism evidence="6 7">
    <name type="scientific">Legionella pneumophila</name>
    <dbReference type="NCBI Taxonomy" id="446"/>
    <lineage>
        <taxon>Bacteria</taxon>
        <taxon>Pseudomonadati</taxon>
        <taxon>Pseudomonadota</taxon>
        <taxon>Gammaproteobacteria</taxon>
        <taxon>Legionellales</taxon>
        <taxon>Legionellaceae</taxon>
        <taxon>Legionella</taxon>
    </lineage>
</organism>
<dbReference type="PROSITE" id="PS50112">
    <property type="entry name" value="PAS"/>
    <property type="match status" value="3"/>
</dbReference>
<dbReference type="GO" id="GO:0006355">
    <property type="term" value="P:regulation of DNA-templated transcription"/>
    <property type="evidence" value="ECO:0007669"/>
    <property type="project" value="InterPro"/>
</dbReference>
<dbReference type="Gene3D" id="3.20.20.450">
    <property type="entry name" value="EAL domain"/>
    <property type="match status" value="1"/>
</dbReference>
<dbReference type="SMART" id="SM00052">
    <property type="entry name" value="EAL"/>
    <property type="match status" value="1"/>
</dbReference>
<gene>
    <name evidence="6" type="primary">gmr_1</name>
    <name evidence="6" type="ORF">NCTC12000_00030</name>
</gene>
<feature type="domain" description="EAL" evidence="4">
    <location>
        <begin position="732"/>
        <end position="985"/>
    </location>
</feature>
<dbReference type="NCBIfam" id="TIGR00229">
    <property type="entry name" value="sensory_box"/>
    <property type="match status" value="3"/>
</dbReference>
<evidence type="ECO:0000256" key="1">
    <source>
        <dbReference type="ARBA" id="ARBA00001946"/>
    </source>
</evidence>
<protein>
    <submittedName>
        <fullName evidence="6">Sensory box (GGDEF/EAL domain) regulatory protein</fullName>
        <ecNumber evidence="6">3.1.4.52</ecNumber>
    </submittedName>
</protein>
<feature type="domain" description="PAS" evidence="2">
    <location>
        <begin position="315"/>
        <end position="359"/>
    </location>
</feature>
<feature type="domain" description="GGDEF" evidence="5">
    <location>
        <begin position="590"/>
        <end position="723"/>
    </location>
</feature>
<dbReference type="PROSITE" id="PS50883">
    <property type="entry name" value="EAL"/>
    <property type="match status" value="1"/>
</dbReference>
<dbReference type="SUPFAM" id="SSF55785">
    <property type="entry name" value="PYP-like sensor domain (PAS domain)"/>
    <property type="match status" value="3"/>
</dbReference>
<dbReference type="Proteomes" id="UP000254631">
    <property type="component" value="Unassembled WGS sequence"/>
</dbReference>
<dbReference type="SUPFAM" id="SSF141868">
    <property type="entry name" value="EAL domain-like"/>
    <property type="match status" value="1"/>
</dbReference>
<dbReference type="InterPro" id="IPR029787">
    <property type="entry name" value="Nucleotide_cyclase"/>
</dbReference>
<sequence length="985" mass="112794">MIGVGLNWHMIDKMRKSKKPHPLNHIASGDNFSHLNLLERSLISQLIELSYEENTLHTLSLSGLELLGKHPLLKDTITAVWHHDGSHINILASNGLKFDAPKELEKFLAVVSDWHFLKIYKTKLKKHSEEKLKQRIDICLDKCQGNLFCISFWFDSIDCNFEILMPFFKDILGILNLSLAKLMNKKREKLLTTILEKAGDSVEITNEEAVIQYVNPAFENITLYNAREAINKTVASLLRSPVEDAQLFEEINQTLKSGNTWKGQIRSRKKDGSYWVAQTIIVPVMDDELGRITQHIAIKQDITEQVHRFNQLKISEERYRNLMNAVADGIFIHNLQGAFLEVNEAACLSLNYSREELINSYVWDIEVGFSQESLNQLWENVQKGPINTEGMHRRKDGTIFPVDVRLAVFNATGEKLVLAIVRDITLQKRSEATIRKLTRALEQSPVLVIITDKTGTIEYVNAKVIEQTGYRKEELVGGNTRILRSGQTPHEIYKTMWEHLANGEEWHGELLNKNKSGEHFWVSAIISPIRNENEEITHYLAVMEDVTQKKSYEEMLKHQATFDNLTNLPNRLYAVNKLERAISKSHINNQKLAVLFLDLDEFKQINDSLGHAIGDLLLKALSERFLSMIRQTDTIARLGGDEFMMILENIMQDKDAESIAKKCREICSQPFVIESQELLVSTSIGIAIYPDHGKDAKTLMRNADTAMYQSKIRGKNNWTVFQKTMIDGANNHIRIKTELHQAFTRNELYICYQPIIDLKENKVVAAEALLRWQNTTLGQINPDQIISLAEETGMIIPLGYWILDKVCTQAKEWEFITGSKIKVAVNISTLQLKQKDFIHKVQLILKRTKLSADSLIFEVTESAFIDDSKFILSQLNKLSDIGIHFSLDDFGVGYSFLQYIKSYPFKNLKIDRVFIQGVNTNHNQLSLINSIITMARNLKLSVIAEGIETAEQLELMRSMNCDMVQGWYFSKPLSGDKFLFFLMNK</sequence>
<dbReference type="InterPro" id="IPR000014">
    <property type="entry name" value="PAS"/>
</dbReference>
<evidence type="ECO:0000259" key="2">
    <source>
        <dbReference type="PROSITE" id="PS50112"/>
    </source>
</evidence>
<proteinExistence type="predicted"/>
<feature type="domain" description="PAC" evidence="3">
    <location>
        <begin position="504"/>
        <end position="558"/>
    </location>
</feature>
<dbReference type="NCBIfam" id="TIGR00254">
    <property type="entry name" value="GGDEF"/>
    <property type="match status" value="1"/>
</dbReference>
<dbReference type="Gene3D" id="3.30.70.270">
    <property type="match status" value="1"/>
</dbReference>
<comment type="cofactor">
    <cofactor evidence="1">
        <name>Mg(2+)</name>
        <dbReference type="ChEBI" id="CHEBI:18420"/>
    </cofactor>
</comment>
<dbReference type="SMART" id="SM00267">
    <property type="entry name" value="GGDEF"/>
    <property type="match status" value="1"/>
</dbReference>
<dbReference type="Pfam" id="PF00563">
    <property type="entry name" value="EAL"/>
    <property type="match status" value="1"/>
</dbReference>
<dbReference type="SMART" id="SM00091">
    <property type="entry name" value="PAS"/>
    <property type="match status" value="3"/>
</dbReference>
<dbReference type="Pfam" id="PF00990">
    <property type="entry name" value="GGDEF"/>
    <property type="match status" value="1"/>
</dbReference>
<evidence type="ECO:0000313" key="7">
    <source>
        <dbReference type="Proteomes" id="UP000254631"/>
    </source>
</evidence>
<dbReference type="CDD" id="cd01949">
    <property type="entry name" value="GGDEF"/>
    <property type="match status" value="1"/>
</dbReference>
<feature type="domain" description="PAS" evidence="2">
    <location>
        <begin position="187"/>
        <end position="258"/>
    </location>
</feature>
<feature type="domain" description="PAC" evidence="3">
    <location>
        <begin position="386"/>
        <end position="436"/>
    </location>
</feature>
<dbReference type="FunFam" id="3.30.70.270:FF:000001">
    <property type="entry name" value="Diguanylate cyclase domain protein"/>
    <property type="match status" value="1"/>
</dbReference>
<evidence type="ECO:0000313" key="6">
    <source>
        <dbReference type="EMBL" id="STX78155.1"/>
    </source>
</evidence>
<dbReference type="InterPro" id="IPR013767">
    <property type="entry name" value="PAS_fold"/>
</dbReference>
<dbReference type="InterPro" id="IPR001633">
    <property type="entry name" value="EAL_dom"/>
</dbReference>
<dbReference type="PANTHER" id="PTHR44757">
    <property type="entry name" value="DIGUANYLATE CYCLASE DGCP"/>
    <property type="match status" value="1"/>
</dbReference>
<dbReference type="PROSITE" id="PS50887">
    <property type="entry name" value="GGDEF"/>
    <property type="match status" value="1"/>
</dbReference>
<dbReference type="InterPro" id="IPR001610">
    <property type="entry name" value="PAC"/>
</dbReference>
<dbReference type="InterPro" id="IPR052155">
    <property type="entry name" value="Biofilm_reg_signaling"/>
</dbReference>
<feature type="domain" description="PAS" evidence="2">
    <location>
        <begin position="433"/>
        <end position="477"/>
    </location>
</feature>
<evidence type="ECO:0000259" key="5">
    <source>
        <dbReference type="PROSITE" id="PS50887"/>
    </source>
</evidence>
<dbReference type="PANTHER" id="PTHR44757:SF2">
    <property type="entry name" value="BIOFILM ARCHITECTURE MAINTENANCE PROTEIN MBAA"/>
    <property type="match status" value="1"/>
</dbReference>
<dbReference type="AlphaFoldDB" id="A0A378K3H5"/>
<evidence type="ECO:0000259" key="3">
    <source>
        <dbReference type="PROSITE" id="PS50113"/>
    </source>
</evidence>
<dbReference type="Gene3D" id="3.30.450.20">
    <property type="entry name" value="PAS domain"/>
    <property type="match status" value="3"/>
</dbReference>
<dbReference type="Pfam" id="PF13426">
    <property type="entry name" value="PAS_9"/>
    <property type="match status" value="2"/>
</dbReference>
<dbReference type="InterPro" id="IPR000160">
    <property type="entry name" value="GGDEF_dom"/>
</dbReference>
<name>A0A378K3H5_LEGPN</name>
<reference evidence="6 7" key="1">
    <citation type="submission" date="2018-06" db="EMBL/GenBank/DDBJ databases">
        <authorList>
            <consortium name="Pathogen Informatics"/>
            <person name="Doyle S."/>
        </authorList>
    </citation>
    <scope>NUCLEOTIDE SEQUENCE [LARGE SCALE GENOMIC DNA]</scope>
    <source>
        <strain evidence="6 7">NCTC12000</strain>
    </source>
</reference>
<dbReference type="Pfam" id="PF00989">
    <property type="entry name" value="PAS"/>
    <property type="match status" value="1"/>
</dbReference>
<dbReference type="SUPFAM" id="SSF55073">
    <property type="entry name" value="Nucleotide cyclase"/>
    <property type="match status" value="1"/>
</dbReference>
<dbReference type="InterPro" id="IPR035919">
    <property type="entry name" value="EAL_sf"/>
</dbReference>
<dbReference type="EC" id="3.1.4.52" evidence="6"/>
<dbReference type="CDD" id="cd01948">
    <property type="entry name" value="EAL"/>
    <property type="match status" value="1"/>
</dbReference>
<dbReference type="InterPro" id="IPR000700">
    <property type="entry name" value="PAS-assoc_C"/>
</dbReference>
<evidence type="ECO:0000259" key="4">
    <source>
        <dbReference type="PROSITE" id="PS50883"/>
    </source>
</evidence>
<dbReference type="InterPro" id="IPR035965">
    <property type="entry name" value="PAS-like_dom_sf"/>
</dbReference>
<dbReference type="SMART" id="SM00086">
    <property type="entry name" value="PAC"/>
    <property type="match status" value="3"/>
</dbReference>